<protein>
    <submittedName>
        <fullName evidence="2">Uncharacterized protein</fullName>
    </submittedName>
</protein>
<accession>B9T238</accession>
<organism evidence="2 3">
    <name type="scientific">Ricinus communis</name>
    <name type="common">Castor bean</name>
    <dbReference type="NCBI Taxonomy" id="3988"/>
    <lineage>
        <taxon>Eukaryota</taxon>
        <taxon>Viridiplantae</taxon>
        <taxon>Streptophyta</taxon>
        <taxon>Embryophyta</taxon>
        <taxon>Tracheophyta</taxon>
        <taxon>Spermatophyta</taxon>
        <taxon>Magnoliopsida</taxon>
        <taxon>eudicotyledons</taxon>
        <taxon>Gunneridae</taxon>
        <taxon>Pentapetalae</taxon>
        <taxon>rosids</taxon>
        <taxon>fabids</taxon>
        <taxon>Malpighiales</taxon>
        <taxon>Euphorbiaceae</taxon>
        <taxon>Acalyphoideae</taxon>
        <taxon>Acalypheae</taxon>
        <taxon>Ricinus</taxon>
    </lineage>
</organism>
<evidence type="ECO:0000256" key="1">
    <source>
        <dbReference type="SAM" id="MobiDB-lite"/>
    </source>
</evidence>
<dbReference type="InParanoid" id="B9T238"/>
<gene>
    <name evidence="2" type="ORF">RCOM_0997770</name>
</gene>
<name>B9T238_RICCO</name>
<sequence length="196" mass="22126">MAISTQRDSDRLLFKATRPHFFKIVLNDVIRDKKLVPIDLEEEFVEPRVEQVEKDAFVEILNAFSSSRKRKEKSPVSSGQPLKKKKLENPTRRYEANTGNGSMSVVVAKTQQLSSDQKAYLLKRARVAFNSKNPAFTLTLQSSYIHPGYQLNATCKKIIKGTYDEAANKLTENILQSGHQVRLAEAFPSGKIVDTL</sequence>
<evidence type="ECO:0000313" key="3">
    <source>
        <dbReference type="Proteomes" id="UP000008311"/>
    </source>
</evidence>
<dbReference type="EMBL" id="EQ974368">
    <property type="protein sequence ID" value="EEF30091.1"/>
    <property type="molecule type" value="Genomic_DNA"/>
</dbReference>
<dbReference type="AlphaFoldDB" id="B9T238"/>
<proteinExistence type="predicted"/>
<evidence type="ECO:0000313" key="2">
    <source>
        <dbReference type="EMBL" id="EEF30091.1"/>
    </source>
</evidence>
<dbReference type="Proteomes" id="UP000008311">
    <property type="component" value="Unassembled WGS sequence"/>
</dbReference>
<feature type="region of interest" description="Disordered" evidence="1">
    <location>
        <begin position="69"/>
        <end position="98"/>
    </location>
</feature>
<keyword evidence="3" id="KW-1185">Reference proteome</keyword>
<reference evidence="3" key="1">
    <citation type="journal article" date="2010" name="Nat. Biotechnol.">
        <title>Draft genome sequence of the oilseed species Ricinus communis.</title>
        <authorList>
            <person name="Chan A.P."/>
            <person name="Crabtree J."/>
            <person name="Zhao Q."/>
            <person name="Lorenzi H."/>
            <person name="Orvis J."/>
            <person name="Puiu D."/>
            <person name="Melake-Berhan A."/>
            <person name="Jones K.M."/>
            <person name="Redman J."/>
            <person name="Chen G."/>
            <person name="Cahoon E.B."/>
            <person name="Gedil M."/>
            <person name="Stanke M."/>
            <person name="Haas B.J."/>
            <person name="Wortman J.R."/>
            <person name="Fraser-Liggett C.M."/>
            <person name="Ravel J."/>
            <person name="Rabinowicz P.D."/>
        </authorList>
    </citation>
    <scope>NUCLEOTIDE SEQUENCE [LARGE SCALE GENOMIC DNA]</scope>
    <source>
        <strain evidence="3">cv. Hale</strain>
    </source>
</reference>